<gene>
    <name evidence="1" type="ordered locus">SGRA_3269</name>
</gene>
<evidence type="ECO:0000313" key="2">
    <source>
        <dbReference type="Proteomes" id="UP000007519"/>
    </source>
</evidence>
<accession>H6KZZ0</accession>
<sequence length="94" mass="10661">MKDLFIIIAFGILKFNTSLDPPPHIILRPLVVFFKKISPLKNTPNADTYNACFLFPQIFLLYTHFLGPPACGRRYVSQLAPRSALRQLRCLGLA</sequence>
<proteinExistence type="predicted"/>
<name>H6KZZ0_SAPGL</name>
<organism evidence="1 2">
    <name type="scientific">Saprospira grandis (strain Lewin)</name>
    <dbReference type="NCBI Taxonomy" id="984262"/>
    <lineage>
        <taxon>Bacteria</taxon>
        <taxon>Pseudomonadati</taxon>
        <taxon>Bacteroidota</taxon>
        <taxon>Saprospiria</taxon>
        <taxon>Saprospirales</taxon>
        <taxon>Saprospiraceae</taxon>
        <taxon>Saprospira</taxon>
    </lineage>
</organism>
<evidence type="ECO:0000313" key="1">
    <source>
        <dbReference type="EMBL" id="AFC25997.1"/>
    </source>
</evidence>
<dbReference type="Proteomes" id="UP000007519">
    <property type="component" value="Chromosome"/>
</dbReference>
<dbReference type="HOGENOM" id="CLU_2384468_0_0_10"/>
<protein>
    <submittedName>
        <fullName evidence="1">Uncharacterized protein</fullName>
    </submittedName>
</protein>
<dbReference type="STRING" id="984262.SGRA_3269"/>
<dbReference type="EMBL" id="CP002831">
    <property type="protein sequence ID" value="AFC25997.1"/>
    <property type="molecule type" value="Genomic_DNA"/>
</dbReference>
<dbReference type="AlphaFoldDB" id="H6KZZ0"/>
<dbReference type="KEGG" id="sgn:SGRA_3269"/>
<reference evidence="1 2" key="1">
    <citation type="journal article" date="2012" name="Stand. Genomic Sci.">
        <title>Complete genome sequencing and analysis of Saprospira grandis str. Lewin, a predatory marine bacterium.</title>
        <authorList>
            <person name="Saw J.H."/>
            <person name="Yuryev A."/>
            <person name="Kanbe M."/>
            <person name="Hou S."/>
            <person name="Young A.G."/>
            <person name="Aizawa S."/>
            <person name="Alam M."/>
        </authorList>
    </citation>
    <scope>NUCLEOTIDE SEQUENCE [LARGE SCALE GENOMIC DNA]</scope>
    <source>
        <strain evidence="1 2">Lewin</strain>
    </source>
</reference>
<keyword evidence="2" id="KW-1185">Reference proteome</keyword>